<name>A0ABW6LB19_9ACTN</name>
<dbReference type="RefSeq" id="WP_388387006.1">
    <property type="nucleotide sequence ID" value="NZ_JBIAFP010000007.1"/>
</dbReference>
<dbReference type="EMBL" id="JBIAFP010000007">
    <property type="protein sequence ID" value="MFE9225653.1"/>
    <property type="molecule type" value="Genomic_DNA"/>
</dbReference>
<gene>
    <name evidence="2" type="ORF">ACFYM3_13655</name>
</gene>
<evidence type="ECO:0000313" key="2">
    <source>
        <dbReference type="EMBL" id="MFE9225653.1"/>
    </source>
</evidence>
<keyword evidence="3" id="KW-1185">Reference proteome</keyword>
<feature type="region of interest" description="Disordered" evidence="1">
    <location>
        <begin position="169"/>
        <end position="189"/>
    </location>
</feature>
<evidence type="ECO:0000256" key="1">
    <source>
        <dbReference type="SAM" id="MobiDB-lite"/>
    </source>
</evidence>
<accession>A0ABW6LB19</accession>
<proteinExistence type="predicted"/>
<dbReference type="Proteomes" id="UP001601288">
    <property type="component" value="Unassembled WGS sequence"/>
</dbReference>
<feature type="compositionally biased region" description="Pro residues" evidence="1">
    <location>
        <begin position="176"/>
        <end position="189"/>
    </location>
</feature>
<protein>
    <submittedName>
        <fullName evidence="2">Uncharacterized protein</fullName>
    </submittedName>
</protein>
<evidence type="ECO:0000313" key="3">
    <source>
        <dbReference type="Proteomes" id="UP001601288"/>
    </source>
</evidence>
<comment type="caution">
    <text evidence="2">The sequence shown here is derived from an EMBL/GenBank/DDBJ whole genome shotgun (WGS) entry which is preliminary data.</text>
</comment>
<reference evidence="2 3" key="1">
    <citation type="submission" date="2024-10" db="EMBL/GenBank/DDBJ databases">
        <title>The Natural Products Discovery Center: Release of the First 8490 Sequenced Strains for Exploring Actinobacteria Biosynthetic Diversity.</title>
        <authorList>
            <person name="Kalkreuter E."/>
            <person name="Kautsar S.A."/>
            <person name="Yang D."/>
            <person name="Bader C.D."/>
            <person name="Teijaro C.N."/>
            <person name="Fluegel L."/>
            <person name="Davis C.M."/>
            <person name="Simpson J.R."/>
            <person name="Lauterbach L."/>
            <person name="Steele A.D."/>
            <person name="Gui C."/>
            <person name="Meng S."/>
            <person name="Li G."/>
            <person name="Viehrig K."/>
            <person name="Ye F."/>
            <person name="Su P."/>
            <person name="Kiefer A.F."/>
            <person name="Nichols A."/>
            <person name="Cepeda A.J."/>
            <person name="Yan W."/>
            <person name="Fan B."/>
            <person name="Jiang Y."/>
            <person name="Adhikari A."/>
            <person name="Zheng C.-J."/>
            <person name="Schuster L."/>
            <person name="Cowan T.M."/>
            <person name="Smanski M.J."/>
            <person name="Chevrette M.G."/>
            <person name="De Carvalho L.P.S."/>
            <person name="Shen B."/>
        </authorList>
    </citation>
    <scope>NUCLEOTIDE SEQUENCE [LARGE SCALE GENOMIC DNA]</scope>
    <source>
        <strain evidence="2 3">NPDC007066</strain>
    </source>
</reference>
<organism evidence="2 3">
    <name type="scientific">Streptomyces massasporeus</name>
    <dbReference type="NCBI Taxonomy" id="67324"/>
    <lineage>
        <taxon>Bacteria</taxon>
        <taxon>Bacillati</taxon>
        <taxon>Actinomycetota</taxon>
        <taxon>Actinomycetes</taxon>
        <taxon>Kitasatosporales</taxon>
        <taxon>Streptomycetaceae</taxon>
        <taxon>Streptomyces</taxon>
    </lineage>
</organism>
<sequence>MEPDTQRELIPRDDAVHLIGALSAMKDRLLDAAQQWELLDESGHVPAVPSYTALLQHAADAQDLSRDVLRLTADFARSPHSTTRAGSAVLAHLATAAPMSSHAAPHFTETAESALSLPRSSHPTDRHYLKNRMVIDHASARAFLRRTSESLRDAAKELDDHLGFHRFLSTLTPRETPAPPPPKPSGRHR</sequence>